<organism evidence="1 2">
    <name type="scientific">Datura stramonium</name>
    <name type="common">Jimsonweed</name>
    <name type="synonym">Common thornapple</name>
    <dbReference type="NCBI Taxonomy" id="4076"/>
    <lineage>
        <taxon>Eukaryota</taxon>
        <taxon>Viridiplantae</taxon>
        <taxon>Streptophyta</taxon>
        <taxon>Embryophyta</taxon>
        <taxon>Tracheophyta</taxon>
        <taxon>Spermatophyta</taxon>
        <taxon>Magnoliopsida</taxon>
        <taxon>eudicotyledons</taxon>
        <taxon>Gunneridae</taxon>
        <taxon>Pentapetalae</taxon>
        <taxon>asterids</taxon>
        <taxon>lamiids</taxon>
        <taxon>Solanales</taxon>
        <taxon>Solanaceae</taxon>
        <taxon>Solanoideae</taxon>
        <taxon>Datureae</taxon>
        <taxon>Datura</taxon>
    </lineage>
</organism>
<evidence type="ECO:0000313" key="1">
    <source>
        <dbReference type="EMBL" id="MCD7452767.1"/>
    </source>
</evidence>
<proteinExistence type="predicted"/>
<keyword evidence="2" id="KW-1185">Reference proteome</keyword>
<protein>
    <submittedName>
        <fullName evidence="1">Uncharacterized protein</fullName>
    </submittedName>
</protein>
<comment type="caution">
    <text evidence="1">The sequence shown here is derived from an EMBL/GenBank/DDBJ whole genome shotgun (WGS) entry which is preliminary data.</text>
</comment>
<accession>A0ABS8S1S8</accession>
<sequence length="157" mass="17041">MSDLTLNSGNHQSHSDYKLDLNAAHGITYSDVENSAINGLGIGNANFQQYISEPNMFDPSNAVAASYGSDIKGSDSNEKENCDAYLIFSNVNYLFQNLEPPNADLLMNMMVYPPSLSRFADAGGLTGSTPAEVSQVNSKSYNPEELPRQITLPNLIL</sequence>
<dbReference type="EMBL" id="JACEIK010000222">
    <property type="protein sequence ID" value="MCD7452767.1"/>
    <property type="molecule type" value="Genomic_DNA"/>
</dbReference>
<evidence type="ECO:0000313" key="2">
    <source>
        <dbReference type="Proteomes" id="UP000823775"/>
    </source>
</evidence>
<reference evidence="1 2" key="1">
    <citation type="journal article" date="2021" name="BMC Genomics">
        <title>Datura genome reveals duplications of psychoactive alkaloid biosynthetic genes and high mutation rate following tissue culture.</title>
        <authorList>
            <person name="Rajewski A."/>
            <person name="Carter-House D."/>
            <person name="Stajich J."/>
            <person name="Litt A."/>
        </authorList>
    </citation>
    <scope>NUCLEOTIDE SEQUENCE [LARGE SCALE GENOMIC DNA]</scope>
    <source>
        <strain evidence="1">AR-01</strain>
    </source>
</reference>
<gene>
    <name evidence="1" type="ORF">HAX54_018069</name>
</gene>
<name>A0ABS8S1S8_DATST</name>
<dbReference type="Proteomes" id="UP000823775">
    <property type="component" value="Unassembled WGS sequence"/>
</dbReference>